<keyword evidence="2" id="KW-1185">Reference proteome</keyword>
<sequence length="119" mass="13428">MWAGSMRFMSEILAAAIAGLIAIAVALLAQRHQFQQFKEGLRTQYMAEAAIGELLDGDHDMRSFDVIRRRVGGFSDNDLRQLLVRSGAVRFYRDLGTPREVELWGLRARNRSAADEDSE</sequence>
<dbReference type="Proteomes" id="UP000283644">
    <property type="component" value="Unassembled WGS sequence"/>
</dbReference>
<proteinExistence type="predicted"/>
<accession>A0A417Y6M2</accession>
<gene>
    <name evidence="1" type="ORF">D0Z08_04860</name>
</gene>
<comment type="caution">
    <text evidence="1">The sequence shown here is derived from an EMBL/GenBank/DDBJ whole genome shotgun (WGS) entry which is preliminary data.</text>
</comment>
<name>A0A417Y6M2_9ACTN</name>
<evidence type="ECO:0000313" key="2">
    <source>
        <dbReference type="Proteomes" id="UP000283644"/>
    </source>
</evidence>
<evidence type="ECO:0000313" key="1">
    <source>
        <dbReference type="EMBL" id="RHW28309.1"/>
    </source>
</evidence>
<protein>
    <submittedName>
        <fullName evidence="1">Uncharacterized protein</fullName>
    </submittedName>
</protein>
<reference evidence="1 2" key="1">
    <citation type="submission" date="2018-09" db="EMBL/GenBank/DDBJ databases">
        <title>Genome sequencing of Nocardioides immobilis CCTCC AB 2017083 for comparison to Nocardioides silvaticus.</title>
        <authorList>
            <person name="Li C."/>
            <person name="Wang G."/>
        </authorList>
    </citation>
    <scope>NUCLEOTIDE SEQUENCE [LARGE SCALE GENOMIC DNA]</scope>
    <source>
        <strain evidence="1 2">CCTCC AB 2017083</strain>
    </source>
</reference>
<dbReference type="AlphaFoldDB" id="A0A417Y6M2"/>
<dbReference type="EMBL" id="QXGH01000010">
    <property type="protein sequence ID" value="RHW28309.1"/>
    <property type="molecule type" value="Genomic_DNA"/>
</dbReference>
<organism evidence="1 2">
    <name type="scientific">Nocardioides immobilis</name>
    <dbReference type="NCBI Taxonomy" id="2049295"/>
    <lineage>
        <taxon>Bacteria</taxon>
        <taxon>Bacillati</taxon>
        <taxon>Actinomycetota</taxon>
        <taxon>Actinomycetes</taxon>
        <taxon>Propionibacteriales</taxon>
        <taxon>Nocardioidaceae</taxon>
        <taxon>Nocardioides</taxon>
    </lineage>
</organism>